<keyword evidence="3" id="KW-0597">Phosphoprotein</keyword>
<dbReference type="Proteomes" id="UP000266313">
    <property type="component" value="Chromosome"/>
</dbReference>
<dbReference type="Gene3D" id="3.30.565.10">
    <property type="entry name" value="Histidine kinase-like ATPase, C-terminal domain"/>
    <property type="match status" value="1"/>
</dbReference>
<evidence type="ECO:0000313" key="7">
    <source>
        <dbReference type="EMBL" id="BBA32316.1"/>
    </source>
</evidence>
<dbReference type="PANTHER" id="PTHR43547:SF2">
    <property type="entry name" value="HYBRID SIGNAL TRANSDUCTION HISTIDINE KINASE C"/>
    <property type="match status" value="1"/>
</dbReference>
<dbReference type="InterPro" id="IPR036097">
    <property type="entry name" value="HisK_dim/P_sf"/>
</dbReference>
<sequence>MRKAHLELAERAVRLEALNHALHESDRRKDEFLAMLGHELRNPLAPIRNAMAIMRKLDATDPQLRWVREVVDRQVAQLARLVDDLLDVSRIVQGKLTLRRVPMDLADVIDQAVETSKPLMDQRRHRYAVSLPPHPIRLEVDAARLVQAICNLLSNAAKYTPEGGSIWLTVALDNKNAVISVRDTGEGIPSAFLPRLFDAFIQVDRTLDHAQGGLGLGLTIVQKIVELHGGHIEARSEGQGKGSEFVMRLPLELSASVPQKPAAGSG</sequence>
<dbReference type="Gene3D" id="1.10.287.130">
    <property type="match status" value="1"/>
</dbReference>
<dbReference type="InterPro" id="IPR003661">
    <property type="entry name" value="HisK_dim/P_dom"/>
</dbReference>
<evidence type="ECO:0000256" key="5">
    <source>
        <dbReference type="ARBA" id="ARBA00022777"/>
    </source>
</evidence>
<dbReference type="SUPFAM" id="SSF55874">
    <property type="entry name" value="ATPase domain of HSP90 chaperone/DNA topoisomerase II/histidine kinase"/>
    <property type="match status" value="1"/>
</dbReference>
<dbReference type="PANTHER" id="PTHR43547">
    <property type="entry name" value="TWO-COMPONENT HISTIDINE KINASE"/>
    <property type="match status" value="1"/>
</dbReference>
<dbReference type="SMART" id="SM00387">
    <property type="entry name" value="HATPase_c"/>
    <property type="match status" value="1"/>
</dbReference>
<dbReference type="FunFam" id="3.30.565.10:FF:000006">
    <property type="entry name" value="Sensor histidine kinase WalK"/>
    <property type="match status" value="1"/>
</dbReference>
<dbReference type="Pfam" id="PF02518">
    <property type="entry name" value="HATPase_c"/>
    <property type="match status" value="1"/>
</dbReference>
<dbReference type="AlphaFoldDB" id="A0A286P3U4"/>
<dbReference type="SUPFAM" id="SSF47384">
    <property type="entry name" value="Homodimeric domain of signal transducing histidine kinase"/>
    <property type="match status" value="1"/>
</dbReference>
<dbReference type="GO" id="GO:0005886">
    <property type="term" value="C:plasma membrane"/>
    <property type="evidence" value="ECO:0007669"/>
    <property type="project" value="UniProtKB-ARBA"/>
</dbReference>
<keyword evidence="8" id="KW-1185">Reference proteome</keyword>
<organism evidence="7 8">
    <name type="scientific">Methylocaldum marinum</name>
    <dbReference type="NCBI Taxonomy" id="1432792"/>
    <lineage>
        <taxon>Bacteria</taxon>
        <taxon>Pseudomonadati</taxon>
        <taxon>Pseudomonadota</taxon>
        <taxon>Gammaproteobacteria</taxon>
        <taxon>Methylococcales</taxon>
        <taxon>Methylococcaceae</taxon>
        <taxon>Methylocaldum</taxon>
    </lineage>
</organism>
<dbReference type="GO" id="GO:0000155">
    <property type="term" value="F:phosphorelay sensor kinase activity"/>
    <property type="evidence" value="ECO:0007669"/>
    <property type="project" value="InterPro"/>
</dbReference>
<dbReference type="InterPro" id="IPR036890">
    <property type="entry name" value="HATPase_C_sf"/>
</dbReference>
<dbReference type="SMART" id="SM00388">
    <property type="entry name" value="HisKA"/>
    <property type="match status" value="1"/>
</dbReference>
<dbReference type="Pfam" id="PF00512">
    <property type="entry name" value="HisKA"/>
    <property type="match status" value="1"/>
</dbReference>
<keyword evidence="4" id="KW-0808">Transferase</keyword>
<evidence type="ECO:0000256" key="3">
    <source>
        <dbReference type="ARBA" id="ARBA00022553"/>
    </source>
</evidence>
<dbReference type="InterPro" id="IPR005467">
    <property type="entry name" value="His_kinase_dom"/>
</dbReference>
<comment type="catalytic activity">
    <reaction evidence="1">
        <text>ATP + protein L-histidine = ADP + protein N-phospho-L-histidine.</text>
        <dbReference type="EC" id="2.7.13.3"/>
    </reaction>
</comment>
<feature type="domain" description="Histidine kinase" evidence="6">
    <location>
        <begin position="35"/>
        <end position="253"/>
    </location>
</feature>
<evidence type="ECO:0000256" key="2">
    <source>
        <dbReference type="ARBA" id="ARBA00012438"/>
    </source>
</evidence>
<dbReference type="PROSITE" id="PS50109">
    <property type="entry name" value="HIS_KIN"/>
    <property type="match status" value="1"/>
</dbReference>
<dbReference type="KEGG" id="mmai:sS8_0348"/>
<dbReference type="EC" id="2.7.13.3" evidence="2"/>
<protein>
    <recommendedName>
        <fullName evidence="2">histidine kinase</fullName>
        <ecNumber evidence="2">2.7.13.3</ecNumber>
    </recommendedName>
</protein>
<dbReference type="InterPro" id="IPR003594">
    <property type="entry name" value="HATPase_dom"/>
</dbReference>
<dbReference type="CDD" id="cd00075">
    <property type="entry name" value="HATPase"/>
    <property type="match status" value="1"/>
</dbReference>
<evidence type="ECO:0000256" key="1">
    <source>
        <dbReference type="ARBA" id="ARBA00000085"/>
    </source>
</evidence>
<gene>
    <name evidence="7" type="ORF">sS8_0348</name>
</gene>
<proteinExistence type="predicted"/>
<reference evidence="7 8" key="1">
    <citation type="submission" date="2016-12" db="EMBL/GenBank/DDBJ databases">
        <title>Genome sequencing of Methylocaldum marinum.</title>
        <authorList>
            <person name="Takeuchi M."/>
            <person name="Kamagata Y."/>
            <person name="Hiraoka S."/>
            <person name="Oshima K."/>
            <person name="Hattori M."/>
            <person name="Iwasaki W."/>
        </authorList>
    </citation>
    <scope>NUCLEOTIDE SEQUENCE [LARGE SCALE GENOMIC DNA]</scope>
    <source>
        <strain evidence="7 8">S8</strain>
    </source>
</reference>
<evidence type="ECO:0000313" key="8">
    <source>
        <dbReference type="Proteomes" id="UP000266313"/>
    </source>
</evidence>
<name>A0A286P3U4_9GAMM</name>
<dbReference type="CDD" id="cd00082">
    <property type="entry name" value="HisKA"/>
    <property type="match status" value="1"/>
</dbReference>
<dbReference type="EMBL" id="AP017928">
    <property type="protein sequence ID" value="BBA32316.1"/>
    <property type="molecule type" value="Genomic_DNA"/>
</dbReference>
<evidence type="ECO:0000256" key="4">
    <source>
        <dbReference type="ARBA" id="ARBA00022679"/>
    </source>
</evidence>
<dbReference type="InterPro" id="IPR004358">
    <property type="entry name" value="Sig_transdc_His_kin-like_C"/>
</dbReference>
<dbReference type="PRINTS" id="PR00344">
    <property type="entry name" value="BCTRLSENSOR"/>
</dbReference>
<accession>A0A286P3U4</accession>
<keyword evidence="5" id="KW-0418">Kinase</keyword>
<evidence type="ECO:0000259" key="6">
    <source>
        <dbReference type="PROSITE" id="PS50109"/>
    </source>
</evidence>